<dbReference type="PROSITE" id="PS51257">
    <property type="entry name" value="PROKAR_LIPOPROTEIN"/>
    <property type="match status" value="1"/>
</dbReference>
<organism evidence="1 2">
    <name type="scientific">Mauremys mutica</name>
    <name type="common">yellowpond turtle</name>
    <dbReference type="NCBI Taxonomy" id="74926"/>
    <lineage>
        <taxon>Eukaryota</taxon>
        <taxon>Metazoa</taxon>
        <taxon>Chordata</taxon>
        <taxon>Craniata</taxon>
        <taxon>Vertebrata</taxon>
        <taxon>Euteleostomi</taxon>
        <taxon>Archelosauria</taxon>
        <taxon>Testudinata</taxon>
        <taxon>Testudines</taxon>
        <taxon>Cryptodira</taxon>
        <taxon>Durocryptodira</taxon>
        <taxon>Testudinoidea</taxon>
        <taxon>Geoemydidae</taxon>
        <taxon>Geoemydinae</taxon>
        <taxon>Mauremys</taxon>
    </lineage>
</organism>
<accession>A0A9D3XFH0</accession>
<reference evidence="1" key="1">
    <citation type="submission" date="2021-09" db="EMBL/GenBank/DDBJ databases">
        <title>The genome of Mauremys mutica provides insights into the evolution of semi-aquatic lifestyle.</title>
        <authorList>
            <person name="Gong S."/>
            <person name="Gao Y."/>
        </authorList>
    </citation>
    <scope>NUCLEOTIDE SEQUENCE</scope>
    <source>
        <strain evidence="1">MM-2020</strain>
        <tissue evidence="1">Muscle</tissue>
    </source>
</reference>
<gene>
    <name evidence="1" type="ORF">KIL84_000239</name>
</gene>
<evidence type="ECO:0000313" key="2">
    <source>
        <dbReference type="Proteomes" id="UP000827986"/>
    </source>
</evidence>
<comment type="caution">
    <text evidence="1">The sequence shown here is derived from an EMBL/GenBank/DDBJ whole genome shotgun (WGS) entry which is preliminary data.</text>
</comment>
<name>A0A9D3XFH0_9SAUR</name>
<dbReference type="EMBL" id="JAHDVG010000473">
    <property type="protein sequence ID" value="KAH1178908.1"/>
    <property type="molecule type" value="Genomic_DNA"/>
</dbReference>
<sequence length="164" mass="18192">MKSSFKFFQLEDFGSDMLELAHLCFYSFGSISCLPCVGMREESRGKGGAQTGLVTSYLSFSSALISKGCSSKQIPNSFLHIRTLIQHQLPYLLGYSRNNYVCVRMYQEMADGWRNGMAQAVISMITINPSKGRLPQLLYRFPVKRKDLQAVITASGSAGNSPIV</sequence>
<keyword evidence="2" id="KW-1185">Reference proteome</keyword>
<dbReference type="Proteomes" id="UP000827986">
    <property type="component" value="Unassembled WGS sequence"/>
</dbReference>
<protein>
    <submittedName>
        <fullName evidence="1">Uncharacterized protein</fullName>
    </submittedName>
</protein>
<evidence type="ECO:0000313" key="1">
    <source>
        <dbReference type="EMBL" id="KAH1178908.1"/>
    </source>
</evidence>
<dbReference type="AlphaFoldDB" id="A0A9D3XFH0"/>
<proteinExistence type="predicted"/>